<evidence type="ECO:0000313" key="3">
    <source>
        <dbReference type="Proteomes" id="UP000054270"/>
    </source>
</evidence>
<reference evidence="3" key="1">
    <citation type="submission" date="2014-04" db="EMBL/GenBank/DDBJ databases">
        <title>Evolutionary Origins and Diversification of the Mycorrhizal Mutualists.</title>
        <authorList>
            <consortium name="DOE Joint Genome Institute"/>
            <consortium name="Mycorrhizal Genomics Consortium"/>
            <person name="Kohler A."/>
            <person name="Kuo A."/>
            <person name="Nagy L.G."/>
            <person name="Floudas D."/>
            <person name="Copeland A."/>
            <person name="Barry K.W."/>
            <person name="Cichocki N."/>
            <person name="Veneault-Fourrey C."/>
            <person name="LaButti K."/>
            <person name="Lindquist E.A."/>
            <person name="Lipzen A."/>
            <person name="Lundell T."/>
            <person name="Morin E."/>
            <person name="Murat C."/>
            <person name="Riley R."/>
            <person name="Ohm R."/>
            <person name="Sun H."/>
            <person name="Tunlid A."/>
            <person name="Henrissat B."/>
            <person name="Grigoriev I.V."/>
            <person name="Hibbett D.S."/>
            <person name="Martin F."/>
        </authorList>
    </citation>
    <scope>NUCLEOTIDE SEQUENCE [LARGE SCALE GENOMIC DNA]</scope>
    <source>
        <strain evidence="3">FD-334 SS-4</strain>
    </source>
</reference>
<evidence type="ECO:0000256" key="1">
    <source>
        <dbReference type="SAM" id="MobiDB-lite"/>
    </source>
</evidence>
<organism evidence="2 3">
    <name type="scientific">Hypholoma sublateritium (strain FD-334 SS-4)</name>
    <dbReference type="NCBI Taxonomy" id="945553"/>
    <lineage>
        <taxon>Eukaryota</taxon>
        <taxon>Fungi</taxon>
        <taxon>Dikarya</taxon>
        <taxon>Basidiomycota</taxon>
        <taxon>Agaricomycotina</taxon>
        <taxon>Agaricomycetes</taxon>
        <taxon>Agaricomycetidae</taxon>
        <taxon>Agaricales</taxon>
        <taxon>Agaricineae</taxon>
        <taxon>Strophariaceae</taxon>
        <taxon>Hypholoma</taxon>
    </lineage>
</organism>
<feature type="compositionally biased region" description="Low complexity" evidence="1">
    <location>
        <begin position="124"/>
        <end position="135"/>
    </location>
</feature>
<dbReference type="AlphaFoldDB" id="A0A0D2KGM0"/>
<feature type="region of interest" description="Disordered" evidence="1">
    <location>
        <begin position="19"/>
        <end position="40"/>
    </location>
</feature>
<feature type="region of interest" description="Disordered" evidence="1">
    <location>
        <begin position="124"/>
        <end position="157"/>
    </location>
</feature>
<name>A0A0D2KGM0_HYPSF</name>
<keyword evidence="3" id="KW-1185">Reference proteome</keyword>
<accession>A0A0D2KGM0</accession>
<evidence type="ECO:0000313" key="2">
    <source>
        <dbReference type="EMBL" id="KJA13652.1"/>
    </source>
</evidence>
<sequence>MNSGNAGPASVVVGRTTNHMQRHQAHCSSDPPHDEAGPASPEFISGVALLKTIHHGVVRACLVRFGPQESKLRTFSSPSSQPSPSALTISSYIAPSVYRSQFSHIQIPHQFKLPPILLSLNRRPSPHSTLHSSTSDPRKVCSPLRSSKHPFRINQPQPRPLKTLSRLIYSSVSQFSTARRHLGPHAYSLLLEHGGLGSFSSRNDAFEADPIAAVAILPPPPTLQNGIVLA</sequence>
<proteinExistence type="predicted"/>
<dbReference type="EMBL" id="KN817724">
    <property type="protein sequence ID" value="KJA13652.1"/>
    <property type="molecule type" value="Genomic_DNA"/>
</dbReference>
<protein>
    <submittedName>
        <fullName evidence="2">Uncharacterized protein</fullName>
    </submittedName>
</protein>
<gene>
    <name evidence="2" type="ORF">HYPSUDRAFT_209353</name>
</gene>
<dbReference type="Proteomes" id="UP000054270">
    <property type="component" value="Unassembled WGS sequence"/>
</dbReference>